<feature type="transmembrane region" description="Helical" evidence="7">
    <location>
        <begin position="278"/>
        <end position="300"/>
    </location>
</feature>
<dbReference type="InterPro" id="IPR000791">
    <property type="entry name" value="Gpr1/Fun34/SatP-like"/>
</dbReference>
<evidence type="ECO:0000256" key="1">
    <source>
        <dbReference type="ARBA" id="ARBA00004141"/>
    </source>
</evidence>
<evidence type="ECO:0000256" key="3">
    <source>
        <dbReference type="ARBA" id="ARBA00022692"/>
    </source>
</evidence>
<dbReference type="GO" id="GO:0015123">
    <property type="term" value="F:acetate transmembrane transporter activity"/>
    <property type="evidence" value="ECO:0007669"/>
    <property type="project" value="TreeGrafter"/>
</dbReference>
<feature type="region of interest" description="Disordered" evidence="6">
    <location>
        <begin position="1"/>
        <end position="95"/>
    </location>
</feature>
<organism evidence="8 9">
    <name type="scientific">Didymella rabiei</name>
    <name type="common">Chickpea ascochyta blight fungus</name>
    <name type="synonym">Mycosphaerella rabiei</name>
    <dbReference type="NCBI Taxonomy" id="5454"/>
    <lineage>
        <taxon>Eukaryota</taxon>
        <taxon>Fungi</taxon>
        <taxon>Dikarya</taxon>
        <taxon>Ascomycota</taxon>
        <taxon>Pezizomycotina</taxon>
        <taxon>Dothideomycetes</taxon>
        <taxon>Pleosporomycetidae</taxon>
        <taxon>Pleosporales</taxon>
        <taxon>Pleosporineae</taxon>
        <taxon>Didymellaceae</taxon>
        <taxon>Ascochyta</taxon>
    </lineage>
</organism>
<reference evidence="8 9" key="1">
    <citation type="journal article" date="2016" name="Sci. Rep.">
        <title>Draft genome sequencing and secretome analysis of fungal phytopathogen Ascochyta rabiei provides insight into the necrotrophic effector repertoire.</title>
        <authorList>
            <person name="Verma S."/>
            <person name="Gazara R.K."/>
            <person name="Nizam S."/>
            <person name="Parween S."/>
            <person name="Chattopadhyay D."/>
            <person name="Verma P.K."/>
        </authorList>
    </citation>
    <scope>NUCLEOTIDE SEQUENCE [LARGE SCALE GENOMIC DNA]</scope>
    <source>
        <strain evidence="8 9">ArDII</strain>
    </source>
</reference>
<evidence type="ECO:0000256" key="2">
    <source>
        <dbReference type="ARBA" id="ARBA00005587"/>
    </source>
</evidence>
<sequence length="396" mass="42094">MSMSRPYEAATTSATTSSSSTQFTPDGKGAGLFSNGTSMTSHHTHAHESVTTNNNAHLGATSGRAEAHNNMHLGPTSARDEETLSAGSTARAESNAYRMSAHNGDLEKDFSSRNGYGFNGAGQGGHQHLGDHMDEDLALRHIRTAGSISLSPELFEKLYLSPKNEVKGELRKTFGNPTPLALIGFLLSLTPLSWNLMGWRGAGGSGSASIGWYFFAGGLLMVLGGLGEWILGNTFPFVVFTSFGAFWLGYGATLVPAYGAYGNYANPSVQGSTGLESVGFNVGIGYFMISMSMLCLIYLVCSMRTNLVFFLIFFTLTPAFALLAGAFLNLAEGKATTAAKCQEAAGAFAFVTCICGWYIFFAIMLASVDFPFSLPIVDLSGVIKGASEKQKQDHVD</sequence>
<dbReference type="PANTHER" id="PTHR31123:SF4">
    <property type="entry name" value="PROTEIN ALCS"/>
    <property type="match status" value="1"/>
</dbReference>
<evidence type="ECO:0000256" key="7">
    <source>
        <dbReference type="SAM" id="Phobius"/>
    </source>
</evidence>
<name>A0A162ZE81_DIDRA</name>
<evidence type="ECO:0000256" key="4">
    <source>
        <dbReference type="ARBA" id="ARBA00022989"/>
    </source>
</evidence>
<comment type="caution">
    <text evidence="8">The sequence shown here is derived from an EMBL/GenBank/DDBJ whole genome shotgun (WGS) entry which is preliminary data.</text>
</comment>
<dbReference type="PANTHER" id="PTHR31123">
    <property type="entry name" value="ACCUMULATION OF DYADS PROTEIN 2-RELATED"/>
    <property type="match status" value="1"/>
</dbReference>
<dbReference type="OrthoDB" id="3648309at2759"/>
<evidence type="ECO:0000256" key="6">
    <source>
        <dbReference type="SAM" id="MobiDB-lite"/>
    </source>
</evidence>
<dbReference type="Pfam" id="PF01184">
    <property type="entry name" value="Gpr1_Fun34_YaaH"/>
    <property type="match status" value="1"/>
</dbReference>
<protein>
    <submittedName>
        <fullName evidence="8">Membrane protein</fullName>
    </submittedName>
</protein>
<dbReference type="InterPro" id="IPR051633">
    <property type="entry name" value="AceTr"/>
</dbReference>
<accession>A0A162ZE81</accession>
<feature type="compositionally biased region" description="Low complexity" evidence="6">
    <location>
        <begin position="9"/>
        <end position="21"/>
    </location>
</feature>
<dbReference type="GO" id="GO:0005886">
    <property type="term" value="C:plasma membrane"/>
    <property type="evidence" value="ECO:0007669"/>
    <property type="project" value="TreeGrafter"/>
</dbReference>
<comment type="subcellular location">
    <subcellularLocation>
        <location evidence="1">Membrane</location>
        <topology evidence="1">Multi-pass membrane protein</topology>
    </subcellularLocation>
</comment>
<dbReference type="EMBL" id="JYNV01000276">
    <property type="protein sequence ID" value="KZM20562.1"/>
    <property type="molecule type" value="Genomic_DNA"/>
</dbReference>
<evidence type="ECO:0000313" key="9">
    <source>
        <dbReference type="Proteomes" id="UP000076837"/>
    </source>
</evidence>
<feature type="transmembrane region" description="Helical" evidence="7">
    <location>
        <begin position="307"/>
        <end position="327"/>
    </location>
</feature>
<gene>
    <name evidence="8" type="ORF">ST47_g8314</name>
</gene>
<evidence type="ECO:0000256" key="5">
    <source>
        <dbReference type="ARBA" id="ARBA00023136"/>
    </source>
</evidence>
<keyword evidence="5 7" id="KW-0472">Membrane</keyword>
<feature type="transmembrane region" description="Helical" evidence="7">
    <location>
        <begin position="347"/>
        <end position="366"/>
    </location>
</feature>
<dbReference type="AlphaFoldDB" id="A0A162ZE81"/>
<keyword evidence="4 7" id="KW-1133">Transmembrane helix</keyword>
<keyword evidence="9" id="KW-1185">Reference proteome</keyword>
<feature type="transmembrane region" description="Helical" evidence="7">
    <location>
        <begin position="237"/>
        <end position="258"/>
    </location>
</feature>
<dbReference type="Proteomes" id="UP000076837">
    <property type="component" value="Unassembled WGS sequence"/>
</dbReference>
<keyword evidence="3 7" id="KW-0812">Transmembrane</keyword>
<proteinExistence type="inferred from homology"/>
<feature type="transmembrane region" description="Helical" evidence="7">
    <location>
        <begin position="180"/>
        <end position="198"/>
    </location>
</feature>
<comment type="similarity">
    <text evidence="2">Belongs to the acetate uptake transporter (AceTr) (TC 2.A.96) family.</text>
</comment>
<dbReference type="STRING" id="5454.A0A162ZE81"/>
<evidence type="ECO:0000313" key="8">
    <source>
        <dbReference type="EMBL" id="KZM20562.1"/>
    </source>
</evidence>
<feature type="transmembrane region" description="Helical" evidence="7">
    <location>
        <begin position="210"/>
        <end position="230"/>
    </location>
</feature>